<comment type="similarity">
    <text evidence="2">Belongs to the NrfD family.</text>
</comment>
<dbReference type="OrthoDB" id="147508at2157"/>
<evidence type="ECO:0000256" key="3">
    <source>
        <dbReference type="ARBA" id="ARBA00022475"/>
    </source>
</evidence>
<dbReference type="Proteomes" id="UP000008136">
    <property type="component" value="Chromosome"/>
</dbReference>
<keyword evidence="3" id="KW-1003">Cell membrane</keyword>
<evidence type="ECO:0000256" key="5">
    <source>
        <dbReference type="ARBA" id="ARBA00022989"/>
    </source>
</evidence>
<feature type="transmembrane region" description="Helical" evidence="7">
    <location>
        <begin position="280"/>
        <end position="299"/>
    </location>
</feature>
<dbReference type="GO" id="GO:0005886">
    <property type="term" value="C:plasma membrane"/>
    <property type="evidence" value="ECO:0007669"/>
    <property type="project" value="UniProtKB-SubCell"/>
</dbReference>
<feature type="transmembrane region" description="Helical" evidence="7">
    <location>
        <begin position="129"/>
        <end position="149"/>
    </location>
</feature>
<dbReference type="RefSeq" id="WP_013684345.1">
    <property type="nucleotide sequence ID" value="NC_015320.1"/>
</dbReference>
<dbReference type="GeneID" id="10394816"/>
<accession>F2KQF6</accession>
<sequence>MAELYFSKIKGDSKEYFALLIFLALIVAWGAYGFWVMFRQGHWVTGMTNQVIWGLPIVSVVYLIGASAGSLIISALAGVFGKEEYKIFSRMAAYLAALMIVGALLDIFLDLGKVEHGMNVIRYFNFSSIFSWNAFLYTSYFALCCIYLLAQMERKDKLVKILAIVAVAWAVLVHSGTGGIIGFIYSMDLWHSPLTAPLFIISAIASGIGIMIPILVLTFRYTNRYLDENLIRGLAKIMGAMIILLLYCFTVENLERGYVPAHAEAIYMSLFDWSQPFPKVFWFIQIFMGMLIPLAILLYPRTWRSVNWLCVAGIIHAIGVFAERYILVVPGLAYPKEVFPPGYEMAHIPPFEYGAPYVPGWPEVALVAGTFALIFLLFLIGLKVFELLPETGEVNEQ</sequence>
<feature type="transmembrane region" description="Helical" evidence="7">
    <location>
        <begin position="364"/>
        <end position="385"/>
    </location>
</feature>
<dbReference type="InterPro" id="IPR052049">
    <property type="entry name" value="Electron_transfer_protein"/>
</dbReference>
<dbReference type="Pfam" id="PF03916">
    <property type="entry name" value="NrfD"/>
    <property type="match status" value="1"/>
</dbReference>
<evidence type="ECO:0000256" key="6">
    <source>
        <dbReference type="ARBA" id="ARBA00023136"/>
    </source>
</evidence>
<dbReference type="PANTHER" id="PTHR34856:SF2">
    <property type="entry name" value="PROTEIN NRFD"/>
    <property type="match status" value="1"/>
</dbReference>
<feature type="transmembrane region" description="Helical" evidence="7">
    <location>
        <begin position="16"/>
        <end position="38"/>
    </location>
</feature>
<evidence type="ECO:0000313" key="9">
    <source>
        <dbReference type="Proteomes" id="UP000008136"/>
    </source>
</evidence>
<dbReference type="PANTHER" id="PTHR34856">
    <property type="entry name" value="PROTEIN NRFD"/>
    <property type="match status" value="1"/>
</dbReference>
<evidence type="ECO:0000256" key="4">
    <source>
        <dbReference type="ARBA" id="ARBA00022692"/>
    </source>
</evidence>
<feature type="transmembrane region" description="Helical" evidence="7">
    <location>
        <begin position="306"/>
        <end position="327"/>
    </location>
</feature>
<evidence type="ECO:0000256" key="1">
    <source>
        <dbReference type="ARBA" id="ARBA00004651"/>
    </source>
</evidence>
<dbReference type="STRING" id="693661.Arcve_1690"/>
<evidence type="ECO:0000313" key="8">
    <source>
        <dbReference type="EMBL" id="AEA47689.1"/>
    </source>
</evidence>
<dbReference type="AlphaFoldDB" id="F2KQF6"/>
<feature type="transmembrane region" description="Helical" evidence="7">
    <location>
        <begin position="233"/>
        <end position="252"/>
    </location>
</feature>
<dbReference type="KEGG" id="ave:Arcve_1690"/>
<gene>
    <name evidence="8" type="ordered locus">Arcve_1690</name>
</gene>
<keyword evidence="9" id="KW-1185">Reference proteome</keyword>
<dbReference type="Gene3D" id="1.20.1630.10">
    <property type="entry name" value="Formate dehydrogenase/DMSO reductase domain"/>
    <property type="match status" value="1"/>
</dbReference>
<keyword evidence="5 7" id="KW-1133">Transmembrane helix</keyword>
<evidence type="ECO:0000256" key="7">
    <source>
        <dbReference type="SAM" id="Phobius"/>
    </source>
</evidence>
<dbReference type="InterPro" id="IPR005614">
    <property type="entry name" value="NrfD-like"/>
</dbReference>
<organism evidence="8 9">
    <name type="scientific">Archaeoglobus veneficus (strain DSM 11195 / SNP6)</name>
    <dbReference type="NCBI Taxonomy" id="693661"/>
    <lineage>
        <taxon>Archaea</taxon>
        <taxon>Methanobacteriati</taxon>
        <taxon>Methanobacteriota</taxon>
        <taxon>Archaeoglobi</taxon>
        <taxon>Archaeoglobales</taxon>
        <taxon>Archaeoglobaceae</taxon>
        <taxon>Archaeoglobus</taxon>
    </lineage>
</organism>
<dbReference type="HOGENOM" id="CLU_045348_3_2_2"/>
<evidence type="ECO:0000256" key="2">
    <source>
        <dbReference type="ARBA" id="ARBA00008929"/>
    </source>
</evidence>
<keyword evidence="6 7" id="KW-0472">Membrane</keyword>
<feature type="transmembrane region" description="Helical" evidence="7">
    <location>
        <begin position="161"/>
        <end position="186"/>
    </location>
</feature>
<dbReference type="eggNOG" id="arCOG02025">
    <property type="taxonomic scope" value="Archaea"/>
</dbReference>
<protein>
    <submittedName>
        <fullName evidence="8">Polysulphide reductase NrfD</fullName>
    </submittedName>
</protein>
<proteinExistence type="inferred from homology"/>
<feature type="transmembrane region" description="Helical" evidence="7">
    <location>
        <begin position="50"/>
        <end position="80"/>
    </location>
</feature>
<name>F2KQF6_ARCVS</name>
<reference evidence="8 9" key="1">
    <citation type="submission" date="2011-03" db="EMBL/GenBank/DDBJ databases">
        <title>The complete genome of Archaeoglobus veneficus SNP6.</title>
        <authorList>
            <consortium name="US DOE Joint Genome Institute (JGI-PGF)"/>
            <person name="Lucas S."/>
            <person name="Copeland A."/>
            <person name="Lapidus A."/>
            <person name="Bruce D."/>
            <person name="Goodwin L."/>
            <person name="Pitluck S."/>
            <person name="Kyrpides N."/>
            <person name="Mavromatis K."/>
            <person name="Pagani I."/>
            <person name="Ivanova N."/>
            <person name="Mikhailova N."/>
            <person name="Lu M."/>
            <person name="Detter J.C."/>
            <person name="Tapia R."/>
            <person name="Han C."/>
            <person name="Land M."/>
            <person name="Hauser L."/>
            <person name="Markowitz V."/>
            <person name="Cheng J.-F."/>
            <person name="Hugenholtz P."/>
            <person name="Woyke T."/>
            <person name="Wu D."/>
            <person name="Spring S."/>
            <person name="Brambilla E."/>
            <person name="Klenk H.-P."/>
            <person name="Eisen J.A."/>
        </authorList>
    </citation>
    <scope>NUCLEOTIDE SEQUENCE [LARGE SCALE GENOMIC DNA]</scope>
    <source>
        <strain>SNP6</strain>
    </source>
</reference>
<feature type="transmembrane region" description="Helical" evidence="7">
    <location>
        <begin position="198"/>
        <end position="221"/>
    </location>
</feature>
<comment type="subcellular location">
    <subcellularLocation>
        <location evidence="1">Cell membrane</location>
        <topology evidence="1">Multi-pass membrane protein</topology>
    </subcellularLocation>
</comment>
<keyword evidence="4 7" id="KW-0812">Transmembrane</keyword>
<dbReference type="EMBL" id="CP002588">
    <property type="protein sequence ID" value="AEA47689.1"/>
    <property type="molecule type" value="Genomic_DNA"/>
</dbReference>
<feature type="transmembrane region" description="Helical" evidence="7">
    <location>
        <begin position="92"/>
        <end position="109"/>
    </location>
</feature>